<dbReference type="CDD" id="cd07043">
    <property type="entry name" value="STAS_anti-anti-sigma_factors"/>
    <property type="match status" value="1"/>
</dbReference>
<evidence type="ECO:0000256" key="1">
    <source>
        <dbReference type="ARBA" id="ARBA00009013"/>
    </source>
</evidence>
<organism evidence="4 5">
    <name type="scientific">Microcystis aeruginosa PCC 9807</name>
    <dbReference type="NCBI Taxonomy" id="1160283"/>
    <lineage>
        <taxon>Bacteria</taxon>
        <taxon>Bacillati</taxon>
        <taxon>Cyanobacteriota</taxon>
        <taxon>Cyanophyceae</taxon>
        <taxon>Oscillatoriophycideae</taxon>
        <taxon>Chroococcales</taxon>
        <taxon>Microcystaceae</taxon>
        <taxon>Microcystis</taxon>
    </lineage>
</organism>
<name>I4H5K5_MICAE</name>
<dbReference type="SUPFAM" id="SSF52091">
    <property type="entry name" value="SpoIIaa-like"/>
    <property type="match status" value="1"/>
</dbReference>
<feature type="domain" description="STAS" evidence="3">
    <location>
        <begin position="18"/>
        <end position="123"/>
    </location>
</feature>
<sequence>MTTYEFQSPAMKSPVKVPEIALFEPSGYITAANVLEFQEQLTNLVNQSRSITFLVDMSRVEFLDSAGLMALVTAFRLAQSQGKSFNICSIPPSVKIIFELTQLDRVLSIFPSRADFDAVITLTQAA</sequence>
<dbReference type="EMBL" id="CAIM01000186">
    <property type="protein sequence ID" value="CCI17329.1"/>
    <property type="molecule type" value="Genomic_DNA"/>
</dbReference>
<dbReference type="AlphaFoldDB" id="I4H5K5"/>
<dbReference type="HOGENOM" id="CLU_115403_6_1_3"/>
<dbReference type="GO" id="GO:0043856">
    <property type="term" value="F:anti-sigma factor antagonist activity"/>
    <property type="evidence" value="ECO:0007669"/>
    <property type="project" value="InterPro"/>
</dbReference>
<dbReference type="NCBIfam" id="TIGR00377">
    <property type="entry name" value="ant_ant_sig"/>
    <property type="match status" value="1"/>
</dbReference>
<dbReference type="Gene3D" id="3.30.750.24">
    <property type="entry name" value="STAS domain"/>
    <property type="match status" value="1"/>
</dbReference>
<comment type="similarity">
    <text evidence="1 2">Belongs to the anti-sigma-factor antagonist family.</text>
</comment>
<dbReference type="PANTHER" id="PTHR33495">
    <property type="entry name" value="ANTI-SIGMA FACTOR ANTAGONIST TM_1081-RELATED-RELATED"/>
    <property type="match status" value="1"/>
</dbReference>
<evidence type="ECO:0000256" key="2">
    <source>
        <dbReference type="RuleBase" id="RU003749"/>
    </source>
</evidence>
<proteinExistence type="inferred from homology"/>
<dbReference type="PROSITE" id="PS50801">
    <property type="entry name" value="STAS"/>
    <property type="match status" value="1"/>
</dbReference>
<comment type="caution">
    <text evidence="4">The sequence shown here is derived from an EMBL/GenBank/DDBJ whole genome shotgun (WGS) entry which is preliminary data.</text>
</comment>
<dbReference type="InterPro" id="IPR003658">
    <property type="entry name" value="Anti-sigma_ant"/>
</dbReference>
<dbReference type="PANTHER" id="PTHR33495:SF2">
    <property type="entry name" value="ANTI-SIGMA FACTOR ANTAGONIST TM_1081-RELATED"/>
    <property type="match status" value="1"/>
</dbReference>
<accession>I4H5K5</accession>
<evidence type="ECO:0000259" key="3">
    <source>
        <dbReference type="PROSITE" id="PS50801"/>
    </source>
</evidence>
<dbReference type="InterPro" id="IPR036513">
    <property type="entry name" value="STAS_dom_sf"/>
</dbReference>
<dbReference type="Pfam" id="PF01740">
    <property type="entry name" value="STAS"/>
    <property type="match status" value="1"/>
</dbReference>
<dbReference type="InterPro" id="IPR002645">
    <property type="entry name" value="STAS_dom"/>
</dbReference>
<evidence type="ECO:0000313" key="5">
    <source>
        <dbReference type="Proteomes" id="UP000003613"/>
    </source>
</evidence>
<evidence type="ECO:0000313" key="4">
    <source>
        <dbReference type="EMBL" id="CCI17329.1"/>
    </source>
</evidence>
<reference evidence="4 5" key="1">
    <citation type="submission" date="2012-04" db="EMBL/GenBank/DDBJ databases">
        <authorList>
            <person name="Genoscope - CEA"/>
        </authorList>
    </citation>
    <scope>NUCLEOTIDE SEQUENCE [LARGE SCALE GENOMIC DNA]</scope>
    <source>
        <strain evidence="4 5">9807</strain>
    </source>
</reference>
<dbReference type="Proteomes" id="UP000003613">
    <property type="component" value="Unassembled WGS sequence"/>
</dbReference>
<protein>
    <recommendedName>
        <fullName evidence="2">Anti-sigma factor antagonist</fullName>
    </recommendedName>
</protein>
<gene>
    <name evidence="4" type="ORF">MICAF_2660005</name>
</gene>